<dbReference type="Proteomes" id="UP000236333">
    <property type="component" value="Unassembled WGS sequence"/>
</dbReference>
<gene>
    <name evidence="1" type="ORF">TSOC_015361</name>
</gene>
<dbReference type="AlphaFoldDB" id="A0A2J7XXC8"/>
<reference evidence="1 2" key="1">
    <citation type="journal article" date="2017" name="Mol. Biol. Evol.">
        <title>The 4-celled Tetrabaena socialis nuclear genome reveals the essential components for genetic control of cell number at the origin of multicellularity in the volvocine lineage.</title>
        <authorList>
            <person name="Featherston J."/>
            <person name="Arakaki Y."/>
            <person name="Hanschen E.R."/>
            <person name="Ferris P.J."/>
            <person name="Michod R.E."/>
            <person name="Olson B.J.S.C."/>
            <person name="Nozaki H."/>
            <person name="Durand P.M."/>
        </authorList>
    </citation>
    <scope>NUCLEOTIDE SEQUENCE [LARGE SCALE GENOMIC DNA]</scope>
    <source>
        <strain evidence="1 2">NIES-571</strain>
    </source>
</reference>
<sequence>MSFRVLRALQPQPRPLLKGEVRGYCSGQGGAWRETNALTQEALGRLGGARQLVRSLGLSATEGGAHGGMGE</sequence>
<evidence type="ECO:0000313" key="2">
    <source>
        <dbReference type="Proteomes" id="UP000236333"/>
    </source>
</evidence>
<proteinExistence type="predicted"/>
<name>A0A2J7XXC8_9CHLO</name>
<accession>A0A2J7XXC8</accession>
<evidence type="ECO:0000313" key="1">
    <source>
        <dbReference type="EMBL" id="PNG80426.1"/>
    </source>
</evidence>
<dbReference type="EMBL" id="PGGS01005138">
    <property type="protein sequence ID" value="PNG80426.1"/>
    <property type="molecule type" value="Genomic_DNA"/>
</dbReference>
<feature type="non-terminal residue" evidence="1">
    <location>
        <position position="71"/>
    </location>
</feature>
<comment type="caution">
    <text evidence="1">The sequence shown here is derived from an EMBL/GenBank/DDBJ whole genome shotgun (WGS) entry which is preliminary data.</text>
</comment>
<keyword evidence="2" id="KW-1185">Reference proteome</keyword>
<organism evidence="1 2">
    <name type="scientific">Tetrabaena socialis</name>
    <dbReference type="NCBI Taxonomy" id="47790"/>
    <lineage>
        <taxon>Eukaryota</taxon>
        <taxon>Viridiplantae</taxon>
        <taxon>Chlorophyta</taxon>
        <taxon>core chlorophytes</taxon>
        <taxon>Chlorophyceae</taxon>
        <taxon>CS clade</taxon>
        <taxon>Chlamydomonadales</taxon>
        <taxon>Tetrabaenaceae</taxon>
        <taxon>Tetrabaena</taxon>
    </lineage>
</organism>
<dbReference type="OrthoDB" id="544398at2759"/>
<protein>
    <submittedName>
        <fullName evidence="1">Uncharacterized protein</fullName>
    </submittedName>
</protein>